<keyword evidence="8" id="KW-0808">Transferase</keyword>
<comment type="caution">
    <text evidence="13">The sequence shown here is derived from an EMBL/GenBank/DDBJ whole genome shotgun (WGS) entry which is preliminary data.</text>
</comment>
<evidence type="ECO:0000256" key="7">
    <source>
        <dbReference type="ARBA" id="ARBA00022643"/>
    </source>
</evidence>
<proteinExistence type="inferred from homology"/>
<dbReference type="GO" id="GO:0005524">
    <property type="term" value="F:ATP binding"/>
    <property type="evidence" value="ECO:0007669"/>
    <property type="project" value="UniProtKB-KW"/>
</dbReference>
<name>A0A2P7YTD9_9ASCO</name>
<evidence type="ECO:0000256" key="2">
    <source>
        <dbReference type="ARBA" id="ARBA00005201"/>
    </source>
</evidence>
<dbReference type="Proteomes" id="UP000241107">
    <property type="component" value="Unassembled WGS sequence"/>
</dbReference>
<evidence type="ECO:0000256" key="3">
    <source>
        <dbReference type="ARBA" id="ARBA00010108"/>
    </source>
</evidence>
<evidence type="ECO:0000256" key="10">
    <source>
        <dbReference type="ARBA" id="ARBA00022840"/>
    </source>
</evidence>
<dbReference type="RefSeq" id="XP_024714367.1">
    <property type="nucleotide sequence ID" value="XM_024857231.1"/>
</dbReference>
<dbReference type="GeneID" id="36565223"/>
<dbReference type="GO" id="GO:0005739">
    <property type="term" value="C:mitochondrion"/>
    <property type="evidence" value="ECO:0007669"/>
    <property type="project" value="TreeGrafter"/>
</dbReference>
<evidence type="ECO:0000313" key="14">
    <source>
        <dbReference type="Proteomes" id="UP000241107"/>
    </source>
</evidence>
<keyword evidence="6" id="KW-0285">Flavoprotein</keyword>
<dbReference type="PANTHER" id="PTHR22749:SF6">
    <property type="entry name" value="RIBOFLAVIN KINASE"/>
    <property type="match status" value="1"/>
</dbReference>
<dbReference type="InterPro" id="IPR015865">
    <property type="entry name" value="Riboflavin_kinase_bac/euk"/>
</dbReference>
<dbReference type="STRING" id="418784.A0A2P7YTD9"/>
<dbReference type="EC" id="2.7.1.26" evidence="4"/>
<comment type="pathway">
    <text evidence="2">Cofactor biosynthesis; FMN biosynthesis; FMN from riboflavin (ATP route): step 1/1.</text>
</comment>
<evidence type="ECO:0000256" key="1">
    <source>
        <dbReference type="ARBA" id="ARBA00003572"/>
    </source>
</evidence>
<keyword evidence="7" id="KW-0288">FMN</keyword>
<evidence type="ECO:0000256" key="4">
    <source>
        <dbReference type="ARBA" id="ARBA00012105"/>
    </source>
</evidence>
<dbReference type="SMART" id="SM00904">
    <property type="entry name" value="Flavokinase"/>
    <property type="match status" value="1"/>
</dbReference>
<keyword evidence="9" id="KW-0547">Nucleotide-binding</keyword>
<evidence type="ECO:0000256" key="8">
    <source>
        <dbReference type="ARBA" id="ARBA00022679"/>
    </source>
</evidence>
<dbReference type="Gene3D" id="2.40.30.30">
    <property type="entry name" value="Riboflavin kinase-like"/>
    <property type="match status" value="1"/>
</dbReference>
<keyword evidence="10" id="KW-0067">ATP-binding</keyword>
<dbReference type="AlphaFoldDB" id="A0A2P7YTD9"/>
<dbReference type="PANTHER" id="PTHR22749">
    <property type="entry name" value="RIBOFLAVIN KINASE/FMN ADENYLYLTRANSFERASE"/>
    <property type="match status" value="1"/>
</dbReference>
<evidence type="ECO:0000256" key="11">
    <source>
        <dbReference type="ARBA" id="ARBA00029960"/>
    </source>
</evidence>
<comment type="similarity">
    <text evidence="3">Belongs to the flavokinase family.</text>
</comment>
<evidence type="ECO:0000256" key="6">
    <source>
        <dbReference type="ARBA" id="ARBA00022630"/>
    </source>
</evidence>
<gene>
    <name evidence="13" type="ORF">C7M61_001833</name>
</gene>
<dbReference type="UniPathway" id="UPA00276">
    <property type="reaction ID" value="UER00406"/>
</dbReference>
<evidence type="ECO:0000259" key="12">
    <source>
        <dbReference type="SMART" id="SM00904"/>
    </source>
</evidence>
<dbReference type="EMBL" id="PYFQ01000003">
    <property type="protein sequence ID" value="PSK39230.1"/>
    <property type="molecule type" value="Genomic_DNA"/>
</dbReference>
<dbReference type="SUPFAM" id="SSF82114">
    <property type="entry name" value="Riboflavin kinase-like"/>
    <property type="match status" value="1"/>
</dbReference>
<feature type="domain" description="Riboflavin kinase" evidence="12">
    <location>
        <begin position="21"/>
        <end position="159"/>
    </location>
</feature>
<sequence>MSLKKLYYNRPMRPEVPANVVEPYPIHLHDEVIAGFSRGSSELGIPTANIHVTDSLRALEPGIYFGFSKLRCRRELQPESKTSVKGQKINFNYGQHLKKKDLEVLPMVMSIGYNPFYNNKEKAAEVHIIHEFLDTFYGAHIELVILGYLRPELDYISKGMC</sequence>
<dbReference type="InterPro" id="IPR023468">
    <property type="entry name" value="Riboflavin_kinase"/>
</dbReference>
<dbReference type="GO" id="GO:0008531">
    <property type="term" value="F:riboflavin kinase activity"/>
    <property type="evidence" value="ECO:0007669"/>
    <property type="project" value="UniProtKB-EC"/>
</dbReference>
<comment type="function">
    <text evidence="1">Catalyzes the phosphorylation of riboflavin (vitamin B2) to form flavin mononucleotide (FMN) coenzyme.</text>
</comment>
<dbReference type="InterPro" id="IPR023465">
    <property type="entry name" value="Riboflavin_kinase_dom_sf"/>
</dbReference>
<dbReference type="GO" id="GO:0009398">
    <property type="term" value="P:FMN biosynthetic process"/>
    <property type="evidence" value="ECO:0007669"/>
    <property type="project" value="UniProtKB-UniPathway"/>
</dbReference>
<evidence type="ECO:0000256" key="5">
    <source>
        <dbReference type="ARBA" id="ARBA00017394"/>
    </source>
</evidence>
<protein>
    <recommendedName>
        <fullName evidence="5">Riboflavin kinase</fullName>
        <ecNumber evidence="4">2.7.1.26</ecNumber>
    </recommendedName>
    <alternativeName>
        <fullName evidence="11">Flavin mononucleotide kinase 1</fullName>
    </alternativeName>
</protein>
<accession>A0A2P7YTD9</accession>
<evidence type="ECO:0000313" key="13">
    <source>
        <dbReference type="EMBL" id="PSK39230.1"/>
    </source>
</evidence>
<keyword evidence="14" id="KW-1185">Reference proteome</keyword>
<reference evidence="13 14" key="1">
    <citation type="submission" date="2018-03" db="EMBL/GenBank/DDBJ databases">
        <title>Candida pseudohaemulonii genome assembly and annotation.</title>
        <authorList>
            <person name="Munoz J.F."/>
            <person name="Gade L.G."/>
            <person name="Chow N.A."/>
            <person name="Litvintseva A.P."/>
            <person name="Loparev V.N."/>
            <person name="Cuomo C.A."/>
        </authorList>
    </citation>
    <scope>NUCLEOTIDE SEQUENCE [LARGE SCALE GENOMIC DNA]</scope>
    <source>
        <strain evidence="13 14">B12108</strain>
    </source>
</reference>
<dbReference type="OrthoDB" id="276388at2759"/>
<dbReference type="VEuPathDB" id="FungiDB:C7M61_001833"/>
<dbReference type="Pfam" id="PF01687">
    <property type="entry name" value="Flavokinase"/>
    <property type="match status" value="1"/>
</dbReference>
<organism evidence="13 14">
    <name type="scientific">Candidozyma pseudohaemuli</name>
    <dbReference type="NCBI Taxonomy" id="418784"/>
    <lineage>
        <taxon>Eukaryota</taxon>
        <taxon>Fungi</taxon>
        <taxon>Dikarya</taxon>
        <taxon>Ascomycota</taxon>
        <taxon>Saccharomycotina</taxon>
        <taxon>Pichiomycetes</taxon>
        <taxon>Metschnikowiaceae</taxon>
        <taxon>Candidozyma</taxon>
    </lineage>
</organism>
<dbReference type="GO" id="GO:0009231">
    <property type="term" value="P:riboflavin biosynthetic process"/>
    <property type="evidence" value="ECO:0007669"/>
    <property type="project" value="InterPro"/>
</dbReference>
<evidence type="ECO:0000256" key="9">
    <source>
        <dbReference type="ARBA" id="ARBA00022741"/>
    </source>
</evidence>